<reference evidence="1" key="1">
    <citation type="submission" date="2024-04" db="UniProtKB">
        <authorList>
            <consortium name="EnsemblMetazoa"/>
        </authorList>
    </citation>
    <scope>IDENTIFICATION</scope>
    <source>
        <strain evidence="1">EBRO</strain>
    </source>
</reference>
<dbReference type="Proteomes" id="UP000075880">
    <property type="component" value="Unassembled WGS sequence"/>
</dbReference>
<keyword evidence="2" id="KW-1185">Reference proteome</keyword>
<accession>A0AAG5D2K3</accession>
<dbReference type="EnsemblMetazoa" id="ENSAATROPT005242">
    <property type="protein sequence ID" value="ENSAATROPP004888"/>
    <property type="gene ID" value="ENSAATROPG004206"/>
</dbReference>
<proteinExistence type="predicted"/>
<evidence type="ECO:0000313" key="1">
    <source>
        <dbReference type="EnsemblMetazoa" id="ENSAATROPP004888"/>
    </source>
</evidence>
<sequence length="93" mass="10499">DSRRDSSGSRSRINARGTHIKVHRCDASLKLITQFALSLTKKLQEFTLKLTVAVRYLIDNRGIDLQGSVYTIVAEPNYVTVLQDALSVRFSKF</sequence>
<name>A0AAG5D2K3_ANOAO</name>
<evidence type="ECO:0000313" key="2">
    <source>
        <dbReference type="Proteomes" id="UP000075880"/>
    </source>
</evidence>
<dbReference type="AlphaFoldDB" id="A0AAG5D2K3"/>
<organism evidence="1 2">
    <name type="scientific">Anopheles atroparvus</name>
    <name type="common">European mosquito</name>
    <dbReference type="NCBI Taxonomy" id="41427"/>
    <lineage>
        <taxon>Eukaryota</taxon>
        <taxon>Metazoa</taxon>
        <taxon>Ecdysozoa</taxon>
        <taxon>Arthropoda</taxon>
        <taxon>Hexapoda</taxon>
        <taxon>Insecta</taxon>
        <taxon>Pterygota</taxon>
        <taxon>Neoptera</taxon>
        <taxon>Endopterygota</taxon>
        <taxon>Diptera</taxon>
        <taxon>Nematocera</taxon>
        <taxon>Culicoidea</taxon>
        <taxon>Culicidae</taxon>
        <taxon>Anophelinae</taxon>
        <taxon>Anopheles</taxon>
    </lineage>
</organism>
<protein>
    <submittedName>
        <fullName evidence="1">Uncharacterized protein</fullName>
    </submittedName>
</protein>